<name>A0ABW1Q065_9ENTR</name>
<evidence type="ECO:0000313" key="2">
    <source>
        <dbReference type="EMBL" id="MFC6121756.1"/>
    </source>
</evidence>
<keyword evidence="3" id="KW-1185">Reference proteome</keyword>
<proteinExistence type="predicted"/>
<protein>
    <submittedName>
        <fullName evidence="2">Ead/Ea22-like family protein</fullName>
    </submittedName>
</protein>
<dbReference type="Pfam" id="PF13935">
    <property type="entry name" value="Ead_Ea22"/>
    <property type="match status" value="1"/>
</dbReference>
<feature type="coiled-coil region" evidence="1">
    <location>
        <begin position="79"/>
        <end position="113"/>
    </location>
</feature>
<dbReference type="EMBL" id="JBHSRG010000005">
    <property type="protein sequence ID" value="MFC6121756.1"/>
    <property type="molecule type" value="Genomic_DNA"/>
</dbReference>
<organism evidence="2 3">
    <name type="scientific">Citrobacter bitternis</name>
    <dbReference type="NCBI Taxonomy" id="1585982"/>
    <lineage>
        <taxon>Bacteria</taxon>
        <taxon>Pseudomonadati</taxon>
        <taxon>Pseudomonadota</taxon>
        <taxon>Gammaproteobacteria</taxon>
        <taxon>Enterobacterales</taxon>
        <taxon>Enterobacteriaceae</taxon>
        <taxon>Citrobacter</taxon>
    </lineage>
</organism>
<evidence type="ECO:0000256" key="1">
    <source>
        <dbReference type="SAM" id="Coils"/>
    </source>
</evidence>
<dbReference type="Proteomes" id="UP001596169">
    <property type="component" value="Unassembled WGS sequence"/>
</dbReference>
<evidence type="ECO:0000313" key="3">
    <source>
        <dbReference type="Proteomes" id="UP001596169"/>
    </source>
</evidence>
<dbReference type="RefSeq" id="WP_378108968.1">
    <property type="nucleotide sequence ID" value="NZ_JBHSRG010000005.1"/>
</dbReference>
<dbReference type="InterPro" id="IPR025153">
    <property type="entry name" value="Ead_Ea22"/>
</dbReference>
<accession>A0ABW1Q065</accession>
<reference evidence="3" key="1">
    <citation type="journal article" date="2019" name="Int. J. Syst. Evol. Microbiol.">
        <title>The Global Catalogue of Microorganisms (GCM) 10K type strain sequencing project: providing services to taxonomists for standard genome sequencing and annotation.</title>
        <authorList>
            <consortium name="The Broad Institute Genomics Platform"/>
            <consortium name="The Broad Institute Genome Sequencing Center for Infectious Disease"/>
            <person name="Wu L."/>
            <person name="Ma J."/>
        </authorList>
    </citation>
    <scope>NUCLEOTIDE SEQUENCE [LARGE SCALE GENOMIC DNA]</scope>
    <source>
        <strain evidence="3">JCM30009</strain>
    </source>
</reference>
<keyword evidence="1" id="KW-0175">Coiled coil</keyword>
<sequence>MTINSEQIQALKAAAESATPGEWAIQFGDEIYASDGVNHDQIAMLFSDNSARDAEFIAAANPSVVLSLLAERDADKAMIAESVVLFETLRQRIAELEREKDAMTAAALAMRDDMREARTLTVKFPEDWHFEECETEGCQNGALFSVGKAAKNLHLCEACAKEPANSRLSKTALPKRLPFRIAAGITLDVGE</sequence>
<gene>
    <name evidence="2" type="ORF">ACFPZP_11930</name>
</gene>
<comment type="caution">
    <text evidence="2">The sequence shown here is derived from an EMBL/GenBank/DDBJ whole genome shotgun (WGS) entry which is preliminary data.</text>
</comment>